<organism evidence="2 3">
    <name type="scientific">Cyclotella cryptica</name>
    <dbReference type="NCBI Taxonomy" id="29204"/>
    <lineage>
        <taxon>Eukaryota</taxon>
        <taxon>Sar</taxon>
        <taxon>Stramenopiles</taxon>
        <taxon>Ochrophyta</taxon>
        <taxon>Bacillariophyta</taxon>
        <taxon>Coscinodiscophyceae</taxon>
        <taxon>Thalassiosirophycidae</taxon>
        <taxon>Stephanodiscales</taxon>
        <taxon>Stephanodiscaceae</taxon>
        <taxon>Cyclotella</taxon>
    </lineage>
</organism>
<feature type="domain" description="Amine oxidase" evidence="1">
    <location>
        <begin position="9"/>
        <end position="451"/>
    </location>
</feature>
<accession>A0ABD3QYJ3</accession>
<dbReference type="InterPro" id="IPR002937">
    <property type="entry name" value="Amino_oxidase"/>
</dbReference>
<evidence type="ECO:0000313" key="3">
    <source>
        <dbReference type="Proteomes" id="UP001516023"/>
    </source>
</evidence>
<dbReference type="SUPFAM" id="SSF51905">
    <property type="entry name" value="FAD/NAD(P)-binding domain"/>
    <property type="match status" value="1"/>
</dbReference>
<proteinExistence type="predicted"/>
<dbReference type="PANTHER" id="PTHR42841">
    <property type="entry name" value="AMINE OXIDASE"/>
    <property type="match status" value="1"/>
</dbReference>
<evidence type="ECO:0000259" key="1">
    <source>
        <dbReference type="Pfam" id="PF01593"/>
    </source>
</evidence>
<protein>
    <recommendedName>
        <fullName evidence="1">Amine oxidase domain-containing protein</fullName>
    </recommendedName>
</protein>
<dbReference type="Pfam" id="PF01593">
    <property type="entry name" value="Amino_oxidase"/>
    <property type="match status" value="1"/>
</dbReference>
<reference evidence="2 3" key="1">
    <citation type="journal article" date="2020" name="G3 (Bethesda)">
        <title>Improved Reference Genome for Cyclotella cryptica CCMP332, a Model for Cell Wall Morphogenesis, Salinity Adaptation, and Lipid Production in Diatoms (Bacillariophyta).</title>
        <authorList>
            <person name="Roberts W.R."/>
            <person name="Downey K.M."/>
            <person name="Ruck E.C."/>
            <person name="Traller J.C."/>
            <person name="Alverson A.J."/>
        </authorList>
    </citation>
    <scope>NUCLEOTIDE SEQUENCE [LARGE SCALE GENOMIC DNA]</scope>
    <source>
        <strain evidence="2 3">CCMP332</strain>
    </source>
</reference>
<dbReference type="Gene3D" id="3.90.660.20">
    <property type="entry name" value="Protoporphyrinogen oxidase, mitochondrial, domain 2"/>
    <property type="match status" value="1"/>
</dbReference>
<dbReference type="InterPro" id="IPR036188">
    <property type="entry name" value="FAD/NAD-bd_sf"/>
</dbReference>
<gene>
    <name evidence="2" type="ORF">HJC23_009010</name>
</gene>
<comment type="caution">
    <text evidence="2">The sequence shown here is derived from an EMBL/GenBank/DDBJ whole genome shotgun (WGS) entry which is preliminary data.</text>
</comment>
<dbReference type="EMBL" id="JABMIG020000003">
    <property type="protein sequence ID" value="KAL3805303.1"/>
    <property type="molecule type" value="Genomic_DNA"/>
</dbReference>
<dbReference type="Gene3D" id="3.50.50.60">
    <property type="entry name" value="FAD/NAD(P)-binding domain"/>
    <property type="match status" value="1"/>
</dbReference>
<dbReference type="Gene3D" id="1.10.3110.10">
    <property type="entry name" value="protoporphyrinogen ix oxidase, domain 3"/>
    <property type="match status" value="1"/>
</dbReference>
<dbReference type="AlphaFoldDB" id="A0ABD3QYJ3"/>
<sequence>MSGLAASIAAAKAAAARQLSIALLESDSNLGGRVRSDHTADGYTLDRGFAVFIQEYPSSQQLIDYDSLRLSQFSPGARVKLAGREELARVVDPLRGALQDWWLALSSPVGTWRDKLRLLPLIYTVLTKSIQDLFYMEEMDTLTCLKKKYHFSDEFVSSFLAPFLEGIYLTDLERQSSRMFHFVFKMFTVGSAALPAGGMQAVADQLGDKAAGLGVHIHCGKSAYSIQQKKQDGTFIVDVKCEEGISKYHAKSIVIATTQQVATELLSNNILSQSLKKPISPLSQRTVACLYYALPSPAPLMEPILILNGEGAQYRNNKPYPINNICFPSVVQKTYAPQGYELCSVSILEKAMHDYDGDYAALDRDVRRQLAVWFPDCAADVMDESVWVQKGLYVIPYAQPSHFKEEGCANVHGGRDCNMFCGISLPEGMFVCGDYVATSTLNGALESGVNAGIAAATYLTHI</sequence>
<evidence type="ECO:0000313" key="2">
    <source>
        <dbReference type="EMBL" id="KAL3805303.1"/>
    </source>
</evidence>
<keyword evidence="3" id="KW-1185">Reference proteome</keyword>
<dbReference type="Proteomes" id="UP001516023">
    <property type="component" value="Unassembled WGS sequence"/>
</dbReference>
<name>A0ABD3QYJ3_9STRA</name>